<name>A0A8T0CRS2_CORYI</name>
<dbReference type="Gramene" id="rna-gnl|WGS:JABURB|Cocit.L0778.1">
    <property type="protein sequence ID" value="cds-KAF7849452.1"/>
    <property type="gene ID" value="gene-BT93_L0778"/>
</dbReference>
<keyword evidence="1" id="KW-0175">Coiled coil</keyword>
<evidence type="ECO:0000313" key="3">
    <source>
        <dbReference type="EMBL" id="KAF7849452.1"/>
    </source>
</evidence>
<evidence type="ECO:0000256" key="1">
    <source>
        <dbReference type="SAM" id="Coils"/>
    </source>
</evidence>
<dbReference type="Pfam" id="PF05659">
    <property type="entry name" value="RPW8"/>
    <property type="match status" value="1"/>
</dbReference>
<dbReference type="OrthoDB" id="1097453at2759"/>
<organism evidence="3 4">
    <name type="scientific">Corymbia citriodora subsp. variegata</name>
    <dbReference type="NCBI Taxonomy" id="360336"/>
    <lineage>
        <taxon>Eukaryota</taxon>
        <taxon>Viridiplantae</taxon>
        <taxon>Streptophyta</taxon>
        <taxon>Embryophyta</taxon>
        <taxon>Tracheophyta</taxon>
        <taxon>Spermatophyta</taxon>
        <taxon>Magnoliopsida</taxon>
        <taxon>eudicotyledons</taxon>
        <taxon>Gunneridae</taxon>
        <taxon>Pentapetalae</taxon>
        <taxon>rosids</taxon>
        <taxon>malvids</taxon>
        <taxon>Myrtales</taxon>
        <taxon>Myrtaceae</taxon>
        <taxon>Myrtoideae</taxon>
        <taxon>Eucalypteae</taxon>
        <taxon>Corymbia</taxon>
    </lineage>
</organism>
<dbReference type="AlphaFoldDB" id="A0A8T0CRS2"/>
<dbReference type="InterPro" id="IPR008808">
    <property type="entry name" value="Powdery_mildew-R_dom"/>
</dbReference>
<evidence type="ECO:0000259" key="2">
    <source>
        <dbReference type="PROSITE" id="PS51153"/>
    </source>
</evidence>
<gene>
    <name evidence="3" type="ORF">BT93_L0778</name>
</gene>
<dbReference type="Proteomes" id="UP000806378">
    <property type="component" value="Unassembled WGS sequence"/>
</dbReference>
<reference evidence="3" key="1">
    <citation type="submission" date="2020-05" db="EMBL/GenBank/DDBJ databases">
        <title>WGS assembly of Corymbia citriodora subspecies variegata.</title>
        <authorList>
            <person name="Barry K."/>
            <person name="Hundley H."/>
            <person name="Shu S."/>
            <person name="Jenkins J."/>
            <person name="Grimwood J."/>
            <person name="Baten A."/>
        </authorList>
    </citation>
    <scope>NUCLEOTIDE SEQUENCE</scope>
    <source>
        <strain evidence="3">CV2-018</strain>
    </source>
</reference>
<comment type="caution">
    <text evidence="3">The sequence shown here is derived from an EMBL/GenBank/DDBJ whole genome shotgun (WGS) entry which is preliminary data.</text>
</comment>
<dbReference type="Gene3D" id="1.20.58.130">
    <property type="match status" value="1"/>
</dbReference>
<feature type="domain" description="RPW8" evidence="2">
    <location>
        <begin position="1"/>
        <end position="149"/>
    </location>
</feature>
<accession>A0A8T0CRS2</accession>
<dbReference type="EMBL" id="MU089777">
    <property type="protein sequence ID" value="KAF7849452.1"/>
    <property type="molecule type" value="Genomic_DNA"/>
</dbReference>
<proteinExistence type="predicted"/>
<keyword evidence="4" id="KW-1185">Reference proteome</keyword>
<feature type="coiled-coil region" evidence="1">
    <location>
        <begin position="144"/>
        <end position="196"/>
    </location>
</feature>
<dbReference type="PROSITE" id="PS51153">
    <property type="entry name" value="RPW8"/>
    <property type="match status" value="1"/>
</dbReference>
<evidence type="ECO:0000313" key="4">
    <source>
        <dbReference type="Proteomes" id="UP000806378"/>
    </source>
</evidence>
<protein>
    <recommendedName>
        <fullName evidence="2">RPW8 domain-containing protein</fullName>
    </recommendedName>
</protein>
<sequence length="251" mass="28324">MPVDFANAALGTAFSELFVLVKNVVKTVAAFRGQLKKIDSTLRSIEPIINEIDEFNNRLGCPQDMGPIENLLKQGKGLVYKCSNIHRLNLCMKYKHSKNLSAFNAAVEQKFRIYMPLINTRTVKETLLEVKEMRIEFKGLTLEYKEVRGEITEFRGEFKELRGEFKGFKGEIKGEFKGLMKEFKELREEFKELISSGQANGGPLPKRLGAPGDLAIIEAPDFTVGSEVEAFLRRLKERMLKEGASVIVVTG</sequence>